<name>A0A9N9Y8B9_9HYPO</name>
<gene>
    <name evidence="2" type="ORF">CBYS24578_00013461</name>
</gene>
<evidence type="ECO:0000259" key="1">
    <source>
        <dbReference type="Pfam" id="PF13391"/>
    </source>
</evidence>
<keyword evidence="3" id="KW-1185">Reference proteome</keyword>
<evidence type="ECO:0000313" key="3">
    <source>
        <dbReference type="Proteomes" id="UP000754883"/>
    </source>
</evidence>
<feature type="domain" description="HNH nuclease" evidence="1">
    <location>
        <begin position="159"/>
        <end position="212"/>
    </location>
</feature>
<comment type="caution">
    <text evidence="2">The sequence shown here is derived from an EMBL/GenBank/DDBJ whole genome shotgun (WGS) entry which is preliminary data.</text>
</comment>
<dbReference type="AlphaFoldDB" id="A0A9N9Y8B9"/>
<dbReference type="InterPro" id="IPR003615">
    <property type="entry name" value="HNH_nuc"/>
</dbReference>
<evidence type="ECO:0000313" key="2">
    <source>
        <dbReference type="EMBL" id="CAG9994488.1"/>
    </source>
</evidence>
<dbReference type="Proteomes" id="UP000754883">
    <property type="component" value="Unassembled WGS sequence"/>
</dbReference>
<dbReference type="EMBL" id="CABFNO020001527">
    <property type="protein sequence ID" value="CAG9994488.1"/>
    <property type="molecule type" value="Genomic_DNA"/>
</dbReference>
<accession>A0A9N9Y8B9</accession>
<dbReference type="OrthoDB" id="5386595at2759"/>
<organism evidence="2 3">
    <name type="scientific">Clonostachys byssicola</name>
    <dbReference type="NCBI Taxonomy" id="160290"/>
    <lineage>
        <taxon>Eukaryota</taxon>
        <taxon>Fungi</taxon>
        <taxon>Dikarya</taxon>
        <taxon>Ascomycota</taxon>
        <taxon>Pezizomycotina</taxon>
        <taxon>Sordariomycetes</taxon>
        <taxon>Hypocreomycetidae</taxon>
        <taxon>Hypocreales</taxon>
        <taxon>Bionectriaceae</taxon>
        <taxon>Clonostachys</taxon>
    </lineage>
</organism>
<sequence>MEEQTLMNPLDGMSESLLKLSIELEATEVEKSRSKKRRISLEREYVLQEQDAGRITESDAKNRLIALRKRSIFAGSELWDHHKRKARLEDPKMQRCLEPGGSGVSMLLLDLYRARHGLGKQRRRRPSNWRRKALQYYGEDGNSRNVWCHALGETFSKDQIRTAHIVPFSLDGETIGSVIFGSRSSTGLAQPENSLLLHEIIHRWFYKYQVLIVPVDSMERPIKRWKIDVITPDIANFRLYPGKVGGDLDGQELVFLNNNRPALEFLYFRFIMALFRIKDVRTRGWETVWSKYYTNRPFPTPTPYMRKNMLLAIATHFETTSMEVIESWMTDHGFVSMSLELTIEESDEVARIVIEAMDQTHTEAIEGTKHIDQ</sequence>
<dbReference type="Pfam" id="PF13391">
    <property type="entry name" value="HNH_2"/>
    <property type="match status" value="1"/>
</dbReference>
<reference evidence="3" key="1">
    <citation type="submission" date="2019-06" db="EMBL/GenBank/DDBJ databases">
        <authorList>
            <person name="Broberg M."/>
        </authorList>
    </citation>
    <scope>NUCLEOTIDE SEQUENCE [LARGE SCALE GENOMIC DNA]</scope>
</reference>
<protein>
    <recommendedName>
        <fullName evidence="1">HNH nuclease domain-containing protein</fullName>
    </recommendedName>
</protein>
<reference evidence="2 3" key="2">
    <citation type="submission" date="2021-10" db="EMBL/GenBank/DDBJ databases">
        <authorList>
            <person name="Piombo E."/>
        </authorList>
    </citation>
    <scope>NUCLEOTIDE SEQUENCE [LARGE SCALE GENOMIC DNA]</scope>
</reference>
<proteinExistence type="predicted"/>